<proteinExistence type="predicted"/>
<evidence type="ECO:0000313" key="1">
    <source>
        <dbReference type="EMBL" id="GAI60919.1"/>
    </source>
</evidence>
<gene>
    <name evidence="1" type="ORF">S12H4_07693</name>
</gene>
<reference evidence="1" key="1">
    <citation type="journal article" date="2014" name="Front. Microbiol.">
        <title>High frequency of phylogenetically diverse reductive dehalogenase-homologous genes in deep subseafloor sedimentary metagenomes.</title>
        <authorList>
            <person name="Kawai M."/>
            <person name="Futagami T."/>
            <person name="Toyoda A."/>
            <person name="Takaki Y."/>
            <person name="Nishi S."/>
            <person name="Hori S."/>
            <person name="Arai W."/>
            <person name="Tsubouchi T."/>
            <person name="Morono Y."/>
            <person name="Uchiyama I."/>
            <person name="Ito T."/>
            <person name="Fujiyama A."/>
            <person name="Inagaki F."/>
            <person name="Takami H."/>
        </authorList>
    </citation>
    <scope>NUCLEOTIDE SEQUENCE</scope>
    <source>
        <strain evidence="1">Expedition CK06-06</strain>
    </source>
</reference>
<name>X1RZG8_9ZZZZ</name>
<accession>X1RZG8</accession>
<dbReference type="AlphaFoldDB" id="X1RZG8"/>
<protein>
    <submittedName>
        <fullName evidence="1">Uncharacterized protein</fullName>
    </submittedName>
</protein>
<feature type="non-terminal residue" evidence="1">
    <location>
        <position position="1"/>
    </location>
</feature>
<sequence>GCVSTVGSLIHPEKKITRSELQVEVETCLANLELQIDNLQRDAVVKFAILDKQDALKQKLTDFAVTSATTGQVNPLGVVTLIAGLIGAGLAVDNRAKDKVIKTNNKNNKG</sequence>
<organism evidence="1">
    <name type="scientific">marine sediment metagenome</name>
    <dbReference type="NCBI Taxonomy" id="412755"/>
    <lineage>
        <taxon>unclassified sequences</taxon>
        <taxon>metagenomes</taxon>
        <taxon>ecological metagenomes</taxon>
    </lineage>
</organism>
<dbReference type="EMBL" id="BARW01002873">
    <property type="protein sequence ID" value="GAI60919.1"/>
    <property type="molecule type" value="Genomic_DNA"/>
</dbReference>
<comment type="caution">
    <text evidence="1">The sequence shown here is derived from an EMBL/GenBank/DDBJ whole genome shotgun (WGS) entry which is preliminary data.</text>
</comment>